<sequence length="254" mass="27280">MTKDGTAQNNALTLVGASKNFGHVQALHEADLRVSAGRVHGIVGDNGAGKSTMLKILSGLHKPDSGELRVAGVPVSFDSPADARDHGIATVYQDLALVECLDVATNLHLGDIPKKRFFVDRKRMERDATRVLADLNVRVGSVRTPVGMLSGGQRQIIAISRAVRLEESKIVLLDEPTAALGIQERGHVGDIIERLKTKGKAIIIICHDLDFVFTYCDDITVMRLGRTVAHLDAATTSRDDVIGYITGARQGTAA</sequence>
<dbReference type="GO" id="GO:0016887">
    <property type="term" value="F:ATP hydrolysis activity"/>
    <property type="evidence" value="ECO:0007669"/>
    <property type="project" value="InterPro"/>
</dbReference>
<dbReference type="PANTHER" id="PTHR43790">
    <property type="entry name" value="CARBOHYDRATE TRANSPORT ATP-BINDING PROTEIN MG119-RELATED"/>
    <property type="match status" value="1"/>
</dbReference>
<feature type="domain" description="ABC transporter" evidence="3">
    <location>
        <begin position="12"/>
        <end position="249"/>
    </location>
</feature>
<keyword evidence="1" id="KW-0547">Nucleotide-binding</keyword>
<dbReference type="InterPro" id="IPR027417">
    <property type="entry name" value="P-loop_NTPase"/>
</dbReference>
<keyword evidence="2 4" id="KW-0067">ATP-binding</keyword>
<dbReference type="InterPro" id="IPR003439">
    <property type="entry name" value="ABC_transporter-like_ATP-bd"/>
</dbReference>
<evidence type="ECO:0000256" key="1">
    <source>
        <dbReference type="ARBA" id="ARBA00022741"/>
    </source>
</evidence>
<dbReference type="SUPFAM" id="SSF52540">
    <property type="entry name" value="P-loop containing nucleoside triphosphate hydrolases"/>
    <property type="match status" value="1"/>
</dbReference>
<dbReference type="EMBL" id="BSTK01000024">
    <property type="protein sequence ID" value="GLY92006.1"/>
    <property type="molecule type" value="Genomic_DNA"/>
</dbReference>
<dbReference type="InterPro" id="IPR003593">
    <property type="entry name" value="AAA+_ATPase"/>
</dbReference>
<evidence type="ECO:0000259" key="3">
    <source>
        <dbReference type="PROSITE" id="PS50893"/>
    </source>
</evidence>
<dbReference type="Gene3D" id="3.40.50.300">
    <property type="entry name" value="P-loop containing nucleotide triphosphate hydrolases"/>
    <property type="match status" value="1"/>
</dbReference>
<organism evidence="4 5">
    <name type="scientific">Actinoallomurus iriomotensis</name>
    <dbReference type="NCBI Taxonomy" id="478107"/>
    <lineage>
        <taxon>Bacteria</taxon>
        <taxon>Bacillati</taxon>
        <taxon>Actinomycetota</taxon>
        <taxon>Actinomycetes</taxon>
        <taxon>Streptosporangiales</taxon>
        <taxon>Thermomonosporaceae</taxon>
        <taxon>Actinoallomurus</taxon>
    </lineage>
</organism>
<dbReference type="CDD" id="cd03216">
    <property type="entry name" value="ABC_Carb_Monos_I"/>
    <property type="match status" value="1"/>
</dbReference>
<comment type="caution">
    <text evidence="4">The sequence shown here is derived from an EMBL/GenBank/DDBJ whole genome shotgun (WGS) entry which is preliminary data.</text>
</comment>
<reference evidence="4" key="1">
    <citation type="submission" date="2023-03" db="EMBL/GenBank/DDBJ databases">
        <title>Actinoallomurus iriomotensis NBRC 103684.</title>
        <authorList>
            <person name="Ichikawa N."/>
            <person name="Sato H."/>
            <person name="Tonouchi N."/>
        </authorList>
    </citation>
    <scope>NUCLEOTIDE SEQUENCE</scope>
    <source>
        <strain evidence="4">NBRC 103684</strain>
    </source>
</reference>
<dbReference type="AlphaFoldDB" id="A0A9W6SBR3"/>
<proteinExistence type="predicted"/>
<dbReference type="InterPro" id="IPR050107">
    <property type="entry name" value="ABC_carbohydrate_import_ATPase"/>
</dbReference>
<dbReference type="PANTHER" id="PTHR43790:SF8">
    <property type="entry name" value="SUGAR ABC TRANSPORTER ATP-BINDING PROTEIN"/>
    <property type="match status" value="1"/>
</dbReference>
<evidence type="ECO:0000256" key="2">
    <source>
        <dbReference type="ARBA" id="ARBA00022840"/>
    </source>
</evidence>
<name>A0A9W6SBR3_9ACTN</name>
<evidence type="ECO:0000313" key="5">
    <source>
        <dbReference type="Proteomes" id="UP001165074"/>
    </source>
</evidence>
<protein>
    <submittedName>
        <fullName evidence="4">ABC transporter ATP-binding protein</fullName>
    </submittedName>
</protein>
<dbReference type="Proteomes" id="UP001165074">
    <property type="component" value="Unassembled WGS sequence"/>
</dbReference>
<dbReference type="SMART" id="SM00382">
    <property type="entry name" value="AAA"/>
    <property type="match status" value="1"/>
</dbReference>
<accession>A0A9W6SBR3</accession>
<dbReference type="Pfam" id="PF00005">
    <property type="entry name" value="ABC_tran"/>
    <property type="match status" value="1"/>
</dbReference>
<dbReference type="GO" id="GO:0005524">
    <property type="term" value="F:ATP binding"/>
    <property type="evidence" value="ECO:0007669"/>
    <property type="project" value="UniProtKB-KW"/>
</dbReference>
<evidence type="ECO:0000313" key="4">
    <source>
        <dbReference type="EMBL" id="GLY92006.1"/>
    </source>
</evidence>
<keyword evidence="5" id="KW-1185">Reference proteome</keyword>
<dbReference type="PROSITE" id="PS50893">
    <property type="entry name" value="ABC_TRANSPORTER_2"/>
    <property type="match status" value="1"/>
</dbReference>
<gene>
    <name evidence="4" type="ORF">Airi02_099340</name>
</gene>
<dbReference type="RefSeq" id="WP_285583942.1">
    <property type="nucleotide sequence ID" value="NZ_BSTK01000024.1"/>
</dbReference>